<accession>A0A1I5W763</accession>
<sequence>MSSNIARQAIFNRQNQRIGYELLFRDGRCDTFPLVAAEYATEIVLNDLFVSGKTAVRTVSDGQPCFVNFSYQSLINGTALNYPPKDLVIEVLENCVPDTVLFDVLVDLKSRGYRIAFDDFNPCDAWRPFLPLADIVKIDFRALSRETISRFVLAYKSAPELLLLAEKIETAEELLFARKLGFDLFQGYQLSKPERIPFSGVIEHVAEHVA</sequence>
<dbReference type="Proteomes" id="UP000182692">
    <property type="component" value="Unassembled WGS sequence"/>
</dbReference>
<organism evidence="2 3">
    <name type="scientific">Enterovibrio norvegicus DSM 15893</name>
    <dbReference type="NCBI Taxonomy" id="1121869"/>
    <lineage>
        <taxon>Bacteria</taxon>
        <taxon>Pseudomonadati</taxon>
        <taxon>Pseudomonadota</taxon>
        <taxon>Gammaproteobacteria</taxon>
        <taxon>Vibrionales</taxon>
        <taxon>Vibrionaceae</taxon>
        <taxon>Enterovibrio</taxon>
    </lineage>
</organism>
<evidence type="ECO:0000259" key="1">
    <source>
        <dbReference type="PROSITE" id="PS50883"/>
    </source>
</evidence>
<dbReference type="SMART" id="SM00052">
    <property type="entry name" value="EAL"/>
    <property type="match status" value="1"/>
</dbReference>
<dbReference type="InterPro" id="IPR035919">
    <property type="entry name" value="EAL_sf"/>
</dbReference>
<dbReference type="RefSeq" id="WP_074928471.1">
    <property type="nucleotide sequence ID" value="NZ_FOWR01000045.1"/>
</dbReference>
<dbReference type="GeneID" id="35873278"/>
<dbReference type="Gene3D" id="3.20.20.450">
    <property type="entry name" value="EAL domain"/>
    <property type="match status" value="1"/>
</dbReference>
<dbReference type="PANTHER" id="PTHR33121">
    <property type="entry name" value="CYCLIC DI-GMP PHOSPHODIESTERASE PDEF"/>
    <property type="match status" value="1"/>
</dbReference>
<dbReference type="InterPro" id="IPR050706">
    <property type="entry name" value="Cyclic-di-GMP_PDE-like"/>
</dbReference>
<reference evidence="2 3" key="1">
    <citation type="submission" date="2016-10" db="EMBL/GenBank/DDBJ databases">
        <authorList>
            <person name="de Groot N.N."/>
        </authorList>
    </citation>
    <scope>NUCLEOTIDE SEQUENCE [LARGE SCALE GENOMIC DNA]</scope>
    <source>
        <strain evidence="2 3">DSM 15893</strain>
    </source>
</reference>
<protein>
    <submittedName>
        <fullName evidence="2">EAL domain-containing protein</fullName>
    </submittedName>
</protein>
<proteinExistence type="predicted"/>
<dbReference type="PROSITE" id="PS50883">
    <property type="entry name" value="EAL"/>
    <property type="match status" value="1"/>
</dbReference>
<dbReference type="STRING" id="1121869.SAMN03084138_04199"/>
<dbReference type="OrthoDB" id="9804751at2"/>
<evidence type="ECO:0000313" key="3">
    <source>
        <dbReference type="Proteomes" id="UP000182692"/>
    </source>
</evidence>
<name>A0A1I5W763_9GAMM</name>
<feature type="domain" description="EAL" evidence="1">
    <location>
        <begin position="1"/>
        <end position="207"/>
    </location>
</feature>
<dbReference type="PANTHER" id="PTHR33121:SF76">
    <property type="entry name" value="SIGNALING PROTEIN"/>
    <property type="match status" value="1"/>
</dbReference>
<dbReference type="SUPFAM" id="SSF141868">
    <property type="entry name" value="EAL domain-like"/>
    <property type="match status" value="1"/>
</dbReference>
<dbReference type="Pfam" id="PF00563">
    <property type="entry name" value="EAL"/>
    <property type="match status" value="1"/>
</dbReference>
<dbReference type="GO" id="GO:0071111">
    <property type="term" value="F:cyclic-guanylate-specific phosphodiesterase activity"/>
    <property type="evidence" value="ECO:0007669"/>
    <property type="project" value="InterPro"/>
</dbReference>
<dbReference type="AlphaFoldDB" id="A0A1I5W763"/>
<dbReference type="EMBL" id="FOWR01000045">
    <property type="protein sequence ID" value="SFQ15589.1"/>
    <property type="molecule type" value="Genomic_DNA"/>
</dbReference>
<evidence type="ECO:0000313" key="2">
    <source>
        <dbReference type="EMBL" id="SFQ15589.1"/>
    </source>
</evidence>
<dbReference type="InterPro" id="IPR001633">
    <property type="entry name" value="EAL_dom"/>
</dbReference>
<gene>
    <name evidence="2" type="ORF">SAMN03084138_04199</name>
</gene>